<dbReference type="PROSITE" id="PS50082">
    <property type="entry name" value="WD_REPEATS_2"/>
    <property type="match status" value="2"/>
</dbReference>
<dbReference type="InterPro" id="IPR015943">
    <property type="entry name" value="WD40/YVTN_repeat-like_dom_sf"/>
</dbReference>
<name>A0A7J7KDV9_BUGNE</name>
<reference evidence="4" key="1">
    <citation type="submission" date="2020-06" db="EMBL/GenBank/DDBJ databases">
        <title>Draft genome of Bugula neritina, a colonial animal packing powerful symbionts and potential medicines.</title>
        <authorList>
            <person name="Rayko M."/>
        </authorList>
    </citation>
    <scope>NUCLEOTIDE SEQUENCE [LARGE SCALE GENOMIC DNA]</scope>
    <source>
        <strain evidence="4">Kwan_BN1</strain>
    </source>
</reference>
<dbReference type="InterPro" id="IPR001680">
    <property type="entry name" value="WD40_rpt"/>
</dbReference>
<keyword evidence="5" id="KW-1185">Reference proteome</keyword>
<sequence>MSGLIQVWNIATKETVWSFEVADLEWMQWHRGGSLLLASDADGIVWMWKIPSGSCSTFDFSGVAATICHFLPLNTMLAAGYGNGVVKIWNLTSPSQQMPTFSGNNGHQGSITCLDSYSSNPSDNNATLISGSTDGMMNVYNLEKGKLVKSFDCHGSGEEGANASVESVAHCSNRVIAAAATTSGDLFIFNLTAMTCALKLNTNQMPITKVIWHQKSPMLYAADTDGVITLWNGLTGENIAKFYGHSAEIHDLSVTEQGVVFATASEDGTAKLYEVTENSLPKTFDISELLNK</sequence>
<dbReference type="SUPFAM" id="SSF50978">
    <property type="entry name" value="WD40 repeat-like"/>
    <property type="match status" value="1"/>
</dbReference>
<dbReference type="Gene3D" id="2.130.10.10">
    <property type="entry name" value="YVTN repeat-like/Quinoprotein amine dehydrogenase"/>
    <property type="match status" value="1"/>
</dbReference>
<dbReference type="PANTHER" id="PTHR19857:SF8">
    <property type="entry name" value="ANGIO-ASSOCIATED MIGRATORY CELL PROTEIN"/>
    <property type="match status" value="1"/>
</dbReference>
<feature type="repeat" description="WD" evidence="3">
    <location>
        <begin position="200"/>
        <end position="241"/>
    </location>
</feature>
<dbReference type="PROSITE" id="PS50294">
    <property type="entry name" value="WD_REPEATS_REGION"/>
    <property type="match status" value="1"/>
</dbReference>
<keyword evidence="2" id="KW-0677">Repeat</keyword>
<proteinExistence type="predicted"/>
<gene>
    <name evidence="4" type="ORF">EB796_004851</name>
</gene>
<evidence type="ECO:0000256" key="3">
    <source>
        <dbReference type="PROSITE-ProRule" id="PRU00221"/>
    </source>
</evidence>
<evidence type="ECO:0000313" key="4">
    <source>
        <dbReference type="EMBL" id="KAF6036842.1"/>
    </source>
</evidence>
<keyword evidence="1 3" id="KW-0853">WD repeat</keyword>
<evidence type="ECO:0000313" key="5">
    <source>
        <dbReference type="Proteomes" id="UP000593567"/>
    </source>
</evidence>
<dbReference type="OrthoDB" id="10261640at2759"/>
<comment type="caution">
    <text evidence="4">The sequence shown here is derived from an EMBL/GenBank/DDBJ whole genome shotgun (WGS) entry which is preliminary data.</text>
</comment>
<evidence type="ECO:0000256" key="1">
    <source>
        <dbReference type="ARBA" id="ARBA00022574"/>
    </source>
</evidence>
<dbReference type="PANTHER" id="PTHR19857">
    <property type="entry name" value="MITOCHONDRIAL DIVISION PROTEIN 1-RELATED"/>
    <property type="match status" value="1"/>
</dbReference>
<protein>
    <submittedName>
        <fullName evidence="4">AAMP</fullName>
    </submittedName>
</protein>
<dbReference type="Proteomes" id="UP000593567">
    <property type="component" value="Unassembled WGS sequence"/>
</dbReference>
<evidence type="ECO:0000256" key="2">
    <source>
        <dbReference type="ARBA" id="ARBA00022737"/>
    </source>
</evidence>
<dbReference type="EMBL" id="VXIV02000661">
    <property type="protein sequence ID" value="KAF6036842.1"/>
    <property type="molecule type" value="Genomic_DNA"/>
</dbReference>
<organism evidence="4 5">
    <name type="scientific">Bugula neritina</name>
    <name type="common">Brown bryozoan</name>
    <name type="synonym">Sertularia neritina</name>
    <dbReference type="NCBI Taxonomy" id="10212"/>
    <lineage>
        <taxon>Eukaryota</taxon>
        <taxon>Metazoa</taxon>
        <taxon>Spiralia</taxon>
        <taxon>Lophotrochozoa</taxon>
        <taxon>Bryozoa</taxon>
        <taxon>Gymnolaemata</taxon>
        <taxon>Cheilostomatida</taxon>
        <taxon>Flustrina</taxon>
        <taxon>Buguloidea</taxon>
        <taxon>Bugulidae</taxon>
        <taxon>Bugula</taxon>
    </lineage>
</organism>
<dbReference type="AlphaFoldDB" id="A0A7J7KDV9"/>
<feature type="repeat" description="WD" evidence="3">
    <location>
        <begin position="242"/>
        <end position="283"/>
    </location>
</feature>
<dbReference type="InterPro" id="IPR036322">
    <property type="entry name" value="WD40_repeat_dom_sf"/>
</dbReference>
<dbReference type="SMART" id="SM00320">
    <property type="entry name" value="WD40"/>
    <property type="match status" value="6"/>
</dbReference>
<dbReference type="InterPro" id="IPR051179">
    <property type="entry name" value="WD_repeat_multifunction"/>
</dbReference>
<accession>A0A7J7KDV9</accession>
<dbReference type="Pfam" id="PF00400">
    <property type="entry name" value="WD40"/>
    <property type="match status" value="3"/>
</dbReference>